<dbReference type="AlphaFoldDB" id="A0A2P8GQ61"/>
<name>A0A2P8GQ61_9BACT</name>
<organism evidence="1 2">
    <name type="scientific">Chitinophaga ginsengisoli</name>
    <dbReference type="NCBI Taxonomy" id="363837"/>
    <lineage>
        <taxon>Bacteria</taxon>
        <taxon>Pseudomonadati</taxon>
        <taxon>Bacteroidota</taxon>
        <taxon>Chitinophagia</taxon>
        <taxon>Chitinophagales</taxon>
        <taxon>Chitinophagaceae</taxon>
        <taxon>Chitinophaga</taxon>
    </lineage>
</organism>
<accession>A0A2P8GQ61</accession>
<dbReference type="Proteomes" id="UP000240978">
    <property type="component" value="Unassembled WGS sequence"/>
</dbReference>
<evidence type="ECO:0000313" key="2">
    <source>
        <dbReference type="Proteomes" id="UP000240978"/>
    </source>
</evidence>
<comment type="caution">
    <text evidence="1">The sequence shown here is derived from an EMBL/GenBank/DDBJ whole genome shotgun (WGS) entry which is preliminary data.</text>
</comment>
<evidence type="ECO:0000313" key="1">
    <source>
        <dbReference type="EMBL" id="PSL36100.1"/>
    </source>
</evidence>
<reference evidence="1 2" key="1">
    <citation type="submission" date="2018-03" db="EMBL/GenBank/DDBJ databases">
        <title>Genomic Encyclopedia of Archaeal and Bacterial Type Strains, Phase II (KMG-II): from individual species to whole genera.</title>
        <authorList>
            <person name="Goeker M."/>
        </authorList>
    </citation>
    <scope>NUCLEOTIDE SEQUENCE [LARGE SCALE GENOMIC DNA]</scope>
    <source>
        <strain evidence="1 2">DSM 18107</strain>
    </source>
</reference>
<dbReference type="EMBL" id="PYGK01000001">
    <property type="protein sequence ID" value="PSL36100.1"/>
    <property type="molecule type" value="Genomic_DNA"/>
</dbReference>
<protein>
    <submittedName>
        <fullName evidence="1">Uncharacterized protein</fullName>
    </submittedName>
</protein>
<keyword evidence="2" id="KW-1185">Reference proteome</keyword>
<sequence>MPGAWSGYLGATPPYNSSINIGIFTFSFRSINNAEFEGSWKRKKVQLVLNFQISK</sequence>
<proteinExistence type="predicted"/>
<gene>
    <name evidence="1" type="ORF">CLV42_101869</name>
</gene>